<feature type="signal peptide" evidence="3">
    <location>
        <begin position="1"/>
        <end position="25"/>
    </location>
</feature>
<keyword evidence="2" id="KW-0472">Membrane</keyword>
<evidence type="ECO:0000313" key="4">
    <source>
        <dbReference type="EMBL" id="TWG27472.1"/>
    </source>
</evidence>
<dbReference type="AlphaFoldDB" id="A0A561WUC2"/>
<accession>A0A561WUC2</accession>
<gene>
    <name evidence="4" type="ORF">FHX75_11610</name>
</gene>
<evidence type="ECO:0000313" key="5">
    <source>
        <dbReference type="Proteomes" id="UP000319927"/>
    </source>
</evidence>
<dbReference type="OrthoDB" id="3405864at2"/>
<organism evidence="4 5">
    <name type="scientific">Micromonospora palomenae</name>
    <dbReference type="NCBI Taxonomy" id="1461247"/>
    <lineage>
        <taxon>Bacteria</taxon>
        <taxon>Bacillati</taxon>
        <taxon>Actinomycetota</taxon>
        <taxon>Actinomycetes</taxon>
        <taxon>Micromonosporales</taxon>
        <taxon>Micromonosporaceae</taxon>
        <taxon>Micromonospora</taxon>
    </lineage>
</organism>
<sequence>MRLSRIIMALTAGLAVVLAPTAAGAAQPQPALGAPQPPPDDYVPKPGCLKVNRTTIKIGETVVLRGTGFGPNQTVDIDVSRAPGHLTAETNAAGQFTVSFRPTEIGNYTFTAAGCRFSAFLKVLPKKKHDGGHDGKDDGKHLPVTGDSMGTPLKVGGGLVGAGAVLMLGSLVWRRRNRFGMGSTR</sequence>
<feature type="chain" id="PRO_5021852663" description="LPXTG-motif cell wall-anchored protein" evidence="3">
    <location>
        <begin position="26"/>
        <end position="185"/>
    </location>
</feature>
<evidence type="ECO:0000256" key="1">
    <source>
        <dbReference type="SAM" id="MobiDB-lite"/>
    </source>
</evidence>
<feature type="compositionally biased region" description="Basic and acidic residues" evidence="1">
    <location>
        <begin position="131"/>
        <end position="141"/>
    </location>
</feature>
<dbReference type="Proteomes" id="UP000319927">
    <property type="component" value="Unassembled WGS sequence"/>
</dbReference>
<evidence type="ECO:0000256" key="3">
    <source>
        <dbReference type="SAM" id="SignalP"/>
    </source>
</evidence>
<name>A0A561WUC2_9ACTN</name>
<dbReference type="EMBL" id="VIXA01000001">
    <property type="protein sequence ID" value="TWG27472.1"/>
    <property type="molecule type" value="Genomic_DNA"/>
</dbReference>
<keyword evidence="2" id="KW-0812">Transmembrane</keyword>
<feature type="transmembrane region" description="Helical" evidence="2">
    <location>
        <begin position="155"/>
        <end position="173"/>
    </location>
</feature>
<dbReference type="RefSeq" id="WP_154936563.1">
    <property type="nucleotide sequence ID" value="NZ_VIXA01000001.1"/>
</dbReference>
<evidence type="ECO:0000256" key="2">
    <source>
        <dbReference type="SAM" id="Phobius"/>
    </source>
</evidence>
<protein>
    <recommendedName>
        <fullName evidence="6">LPXTG-motif cell wall-anchored protein</fullName>
    </recommendedName>
</protein>
<comment type="caution">
    <text evidence="4">The sequence shown here is derived from an EMBL/GenBank/DDBJ whole genome shotgun (WGS) entry which is preliminary data.</text>
</comment>
<feature type="region of interest" description="Disordered" evidence="1">
    <location>
        <begin position="128"/>
        <end position="148"/>
    </location>
</feature>
<keyword evidence="2" id="KW-1133">Transmembrane helix</keyword>
<evidence type="ECO:0008006" key="6">
    <source>
        <dbReference type="Google" id="ProtNLM"/>
    </source>
</evidence>
<keyword evidence="3" id="KW-0732">Signal</keyword>
<keyword evidence="5" id="KW-1185">Reference proteome</keyword>
<reference evidence="4 5" key="1">
    <citation type="submission" date="2019-06" db="EMBL/GenBank/DDBJ databases">
        <title>Sequencing the genomes of 1000 actinobacteria strains.</title>
        <authorList>
            <person name="Klenk H.-P."/>
        </authorList>
    </citation>
    <scope>NUCLEOTIDE SEQUENCE [LARGE SCALE GENOMIC DNA]</scope>
    <source>
        <strain evidence="4 5">DSM 102131</strain>
    </source>
</reference>
<proteinExistence type="predicted"/>